<dbReference type="RefSeq" id="WP_058795903.1">
    <property type="nucleotide sequence ID" value="NZ_CP013611.1"/>
</dbReference>
<proteinExistence type="predicted"/>
<organism evidence="1 2">
    <name type="scientific">Pseudoalteromonas rubra</name>
    <dbReference type="NCBI Taxonomy" id="43658"/>
    <lineage>
        <taxon>Bacteria</taxon>
        <taxon>Pseudomonadati</taxon>
        <taxon>Pseudomonadota</taxon>
        <taxon>Gammaproteobacteria</taxon>
        <taxon>Alteromonadales</taxon>
        <taxon>Pseudoalteromonadaceae</taxon>
        <taxon>Pseudoalteromonas</taxon>
    </lineage>
</organism>
<accession>A0A0U3HY23</accession>
<evidence type="ECO:0000313" key="2">
    <source>
        <dbReference type="Proteomes" id="UP000069015"/>
    </source>
</evidence>
<gene>
    <name evidence="1" type="ORF">AT705_06065</name>
</gene>
<dbReference type="AlphaFoldDB" id="A0A0U3HY23"/>
<evidence type="ECO:0000313" key="1">
    <source>
        <dbReference type="EMBL" id="ALU42550.1"/>
    </source>
</evidence>
<name>A0A0U3HY23_9GAMM</name>
<reference evidence="1 2" key="1">
    <citation type="submission" date="2015-12" db="EMBL/GenBank/DDBJ databases">
        <title>Complete genome sequence of Pseudoalteromonas rubra SCSIO 6842, harboring a conjugative plasmid.</title>
        <authorList>
            <person name="Li B."/>
            <person name="Wang X."/>
        </authorList>
    </citation>
    <scope>NUCLEOTIDE SEQUENCE [LARGE SCALE GENOMIC DNA]</scope>
    <source>
        <strain evidence="1 2">SCSIO 6842</strain>
    </source>
</reference>
<dbReference type="KEGG" id="prr:AT705_06065"/>
<dbReference type="EMBL" id="CP013611">
    <property type="protein sequence ID" value="ALU42550.1"/>
    <property type="molecule type" value="Genomic_DNA"/>
</dbReference>
<dbReference type="InterPro" id="IPR011990">
    <property type="entry name" value="TPR-like_helical_dom_sf"/>
</dbReference>
<sequence length="167" mass="18776">MLQTNSTSNSAAEPLEHALAPWQKAITAGNGAFENQSFYSARDHYQSALYLVSNLIAHFTHQYDPQLQEDALMHCCPALIVASHNLADCYQALGLPHKACEQLIDVHQSMIRLCDHANPQVSLIAMRHCMRTRTELMHFITAHKAHENLVSWATQALNTPQSAHHYH</sequence>
<protein>
    <submittedName>
        <fullName evidence="1">Uncharacterized protein</fullName>
    </submittedName>
</protein>
<dbReference type="Proteomes" id="UP000069015">
    <property type="component" value="Chromosome 1"/>
</dbReference>
<dbReference type="Gene3D" id="1.25.40.10">
    <property type="entry name" value="Tetratricopeptide repeat domain"/>
    <property type="match status" value="1"/>
</dbReference>